<dbReference type="InterPro" id="IPR039425">
    <property type="entry name" value="RNA_pol_sigma-70-like"/>
</dbReference>
<sequence>MTVEEFEEFYAHAVRRLIGQLFLVTGDLREAEDVVQEAFVRAWGSRRKLDREGSPEAWVRLTATRLAISRWRRRTRSAEAWLRAGTTADAAPGPGPDAVAVAQALRSLPARQRLAVVLFYVCDLPVERIAAEAGMSTGTVKTHLSRGRRALAPLLDDSLEPQEHDV</sequence>
<dbReference type="EMBL" id="BAAATD010000009">
    <property type="protein sequence ID" value="GAA2619034.1"/>
    <property type="molecule type" value="Genomic_DNA"/>
</dbReference>
<dbReference type="Gene3D" id="1.10.1740.10">
    <property type="match status" value="1"/>
</dbReference>
<gene>
    <name evidence="8" type="ORF">GCM10010411_63350</name>
</gene>
<evidence type="ECO:0000259" key="6">
    <source>
        <dbReference type="Pfam" id="PF04542"/>
    </source>
</evidence>
<keyword evidence="3" id="KW-0731">Sigma factor</keyword>
<dbReference type="PANTHER" id="PTHR43133:SF50">
    <property type="entry name" value="ECF RNA POLYMERASE SIGMA FACTOR SIGM"/>
    <property type="match status" value="1"/>
</dbReference>
<evidence type="ECO:0000256" key="4">
    <source>
        <dbReference type="ARBA" id="ARBA00023125"/>
    </source>
</evidence>
<evidence type="ECO:0000256" key="1">
    <source>
        <dbReference type="ARBA" id="ARBA00010641"/>
    </source>
</evidence>
<keyword evidence="2" id="KW-0805">Transcription regulation</keyword>
<accession>A0ABN3Q9H6</accession>
<evidence type="ECO:0000256" key="3">
    <source>
        <dbReference type="ARBA" id="ARBA00023082"/>
    </source>
</evidence>
<reference evidence="8 9" key="1">
    <citation type="journal article" date="2019" name="Int. J. Syst. Evol. Microbiol.">
        <title>The Global Catalogue of Microorganisms (GCM) 10K type strain sequencing project: providing services to taxonomists for standard genome sequencing and annotation.</title>
        <authorList>
            <consortium name="The Broad Institute Genomics Platform"/>
            <consortium name="The Broad Institute Genome Sequencing Center for Infectious Disease"/>
            <person name="Wu L."/>
            <person name="Ma J."/>
        </authorList>
    </citation>
    <scope>NUCLEOTIDE SEQUENCE [LARGE SCALE GENOMIC DNA]</scope>
    <source>
        <strain evidence="8 9">JCM 6833</strain>
    </source>
</reference>
<name>A0ABN3Q9H6_9ACTN</name>
<evidence type="ECO:0000313" key="9">
    <source>
        <dbReference type="Proteomes" id="UP001501509"/>
    </source>
</evidence>
<proteinExistence type="inferred from homology"/>
<organism evidence="8 9">
    <name type="scientific">Actinomadura fulvescens</name>
    <dbReference type="NCBI Taxonomy" id="46160"/>
    <lineage>
        <taxon>Bacteria</taxon>
        <taxon>Bacillati</taxon>
        <taxon>Actinomycetota</taxon>
        <taxon>Actinomycetes</taxon>
        <taxon>Streptosporangiales</taxon>
        <taxon>Thermomonosporaceae</taxon>
        <taxon>Actinomadura</taxon>
    </lineage>
</organism>
<feature type="domain" description="RNA polymerase sigma factor 70 region 4 type 2" evidence="7">
    <location>
        <begin position="100"/>
        <end position="151"/>
    </location>
</feature>
<dbReference type="PANTHER" id="PTHR43133">
    <property type="entry name" value="RNA POLYMERASE ECF-TYPE SIGMA FACTO"/>
    <property type="match status" value="1"/>
</dbReference>
<dbReference type="InterPro" id="IPR036388">
    <property type="entry name" value="WH-like_DNA-bd_sf"/>
</dbReference>
<comment type="caution">
    <text evidence="8">The sequence shown here is derived from an EMBL/GenBank/DDBJ whole genome shotgun (WGS) entry which is preliminary data.</text>
</comment>
<dbReference type="Pfam" id="PF04542">
    <property type="entry name" value="Sigma70_r2"/>
    <property type="match status" value="1"/>
</dbReference>
<dbReference type="Gene3D" id="1.10.10.10">
    <property type="entry name" value="Winged helix-like DNA-binding domain superfamily/Winged helix DNA-binding domain"/>
    <property type="match status" value="1"/>
</dbReference>
<dbReference type="Proteomes" id="UP001501509">
    <property type="component" value="Unassembled WGS sequence"/>
</dbReference>
<dbReference type="NCBIfam" id="TIGR02937">
    <property type="entry name" value="sigma70-ECF"/>
    <property type="match status" value="1"/>
</dbReference>
<dbReference type="InterPro" id="IPR013249">
    <property type="entry name" value="RNA_pol_sigma70_r4_t2"/>
</dbReference>
<dbReference type="CDD" id="cd06171">
    <property type="entry name" value="Sigma70_r4"/>
    <property type="match status" value="1"/>
</dbReference>
<keyword evidence="5" id="KW-0804">Transcription</keyword>
<evidence type="ECO:0000313" key="8">
    <source>
        <dbReference type="EMBL" id="GAA2619034.1"/>
    </source>
</evidence>
<dbReference type="InterPro" id="IPR013325">
    <property type="entry name" value="RNA_pol_sigma_r2"/>
</dbReference>
<dbReference type="Pfam" id="PF08281">
    <property type="entry name" value="Sigma70_r4_2"/>
    <property type="match status" value="1"/>
</dbReference>
<keyword evidence="4" id="KW-0238">DNA-binding</keyword>
<keyword evidence="9" id="KW-1185">Reference proteome</keyword>
<dbReference type="InterPro" id="IPR007627">
    <property type="entry name" value="RNA_pol_sigma70_r2"/>
</dbReference>
<dbReference type="SUPFAM" id="SSF88659">
    <property type="entry name" value="Sigma3 and sigma4 domains of RNA polymerase sigma factors"/>
    <property type="match status" value="1"/>
</dbReference>
<protein>
    <submittedName>
        <fullName evidence="8">SigE family RNA polymerase sigma factor</fullName>
    </submittedName>
</protein>
<dbReference type="InterPro" id="IPR014284">
    <property type="entry name" value="RNA_pol_sigma-70_dom"/>
</dbReference>
<comment type="similarity">
    <text evidence="1">Belongs to the sigma-70 factor family. ECF subfamily.</text>
</comment>
<evidence type="ECO:0000259" key="7">
    <source>
        <dbReference type="Pfam" id="PF08281"/>
    </source>
</evidence>
<dbReference type="SUPFAM" id="SSF88946">
    <property type="entry name" value="Sigma2 domain of RNA polymerase sigma factors"/>
    <property type="match status" value="1"/>
</dbReference>
<feature type="domain" description="RNA polymerase sigma-70 region 2" evidence="6">
    <location>
        <begin position="10"/>
        <end position="76"/>
    </location>
</feature>
<evidence type="ECO:0000256" key="5">
    <source>
        <dbReference type="ARBA" id="ARBA00023163"/>
    </source>
</evidence>
<dbReference type="InterPro" id="IPR014325">
    <property type="entry name" value="RNA_pol_sigma-E_actinobac"/>
</dbReference>
<dbReference type="NCBIfam" id="TIGR02983">
    <property type="entry name" value="SigE-fam_strep"/>
    <property type="match status" value="1"/>
</dbReference>
<evidence type="ECO:0000256" key="2">
    <source>
        <dbReference type="ARBA" id="ARBA00023015"/>
    </source>
</evidence>
<dbReference type="RefSeq" id="WP_344546145.1">
    <property type="nucleotide sequence ID" value="NZ_BAAATD010000009.1"/>
</dbReference>
<dbReference type="InterPro" id="IPR013324">
    <property type="entry name" value="RNA_pol_sigma_r3/r4-like"/>
</dbReference>